<dbReference type="Pfam" id="PF21517">
    <property type="entry name" value="HTH_Tnp_Tc3_2_like"/>
    <property type="match status" value="1"/>
</dbReference>
<evidence type="ECO:0000259" key="3">
    <source>
        <dbReference type="Pfam" id="PF21517"/>
    </source>
</evidence>
<protein>
    <submittedName>
        <fullName evidence="5">Transposase</fullName>
    </submittedName>
</protein>
<evidence type="ECO:0000256" key="1">
    <source>
        <dbReference type="ARBA" id="ARBA00004123"/>
    </source>
</evidence>
<sequence>MVPRSVRKKRKPSKRDERRISKEASNSTESANEIKRELDLQVSKTSVLRSLWRNENLVHVKLNPAPRILLHHIEGRLKFARDNMSRDC</sequence>
<feature type="compositionally biased region" description="Basic residues" evidence="2">
    <location>
        <begin position="1"/>
        <end position="13"/>
    </location>
</feature>
<accession>A0A915DHE1</accession>
<dbReference type="InterPro" id="IPR036388">
    <property type="entry name" value="WH-like_DNA-bd_sf"/>
</dbReference>
<dbReference type="SUPFAM" id="SSF46689">
    <property type="entry name" value="Homeodomain-like"/>
    <property type="match status" value="1"/>
</dbReference>
<evidence type="ECO:0000313" key="5">
    <source>
        <dbReference type="WBParaSite" id="jg19480"/>
    </source>
</evidence>
<feature type="region of interest" description="Disordered" evidence="2">
    <location>
        <begin position="1"/>
        <end position="34"/>
    </location>
</feature>
<name>A0A915DHE1_9BILA</name>
<evidence type="ECO:0000256" key="2">
    <source>
        <dbReference type="SAM" id="MobiDB-lite"/>
    </source>
</evidence>
<dbReference type="AlphaFoldDB" id="A0A915DHE1"/>
<evidence type="ECO:0000313" key="4">
    <source>
        <dbReference type="Proteomes" id="UP000887574"/>
    </source>
</evidence>
<comment type="subcellular location">
    <subcellularLocation>
        <location evidence="1">Nucleus</location>
    </subcellularLocation>
</comment>
<dbReference type="GO" id="GO:0005634">
    <property type="term" value="C:nucleus"/>
    <property type="evidence" value="ECO:0007669"/>
    <property type="project" value="UniProtKB-SubCell"/>
</dbReference>
<dbReference type="InterPro" id="IPR009057">
    <property type="entry name" value="Homeodomain-like_sf"/>
</dbReference>
<feature type="domain" description="Transposable element Tc3 transposase-like DNA-binding HTH" evidence="3">
    <location>
        <begin position="15"/>
        <end position="53"/>
    </location>
</feature>
<keyword evidence="4" id="KW-1185">Reference proteome</keyword>
<proteinExistence type="predicted"/>
<organism evidence="4 5">
    <name type="scientific">Ditylenchus dipsaci</name>
    <dbReference type="NCBI Taxonomy" id="166011"/>
    <lineage>
        <taxon>Eukaryota</taxon>
        <taxon>Metazoa</taxon>
        <taxon>Ecdysozoa</taxon>
        <taxon>Nematoda</taxon>
        <taxon>Chromadorea</taxon>
        <taxon>Rhabditida</taxon>
        <taxon>Tylenchina</taxon>
        <taxon>Tylenchomorpha</taxon>
        <taxon>Sphaerularioidea</taxon>
        <taxon>Anguinidae</taxon>
        <taxon>Anguininae</taxon>
        <taxon>Ditylenchus</taxon>
    </lineage>
</organism>
<dbReference type="Gene3D" id="1.10.10.10">
    <property type="entry name" value="Winged helix-like DNA-binding domain superfamily/Winged helix DNA-binding domain"/>
    <property type="match status" value="1"/>
</dbReference>
<dbReference type="InterPro" id="IPR048703">
    <property type="entry name" value="Tnp_Tc3-like_HTH"/>
</dbReference>
<dbReference type="Proteomes" id="UP000887574">
    <property type="component" value="Unplaced"/>
</dbReference>
<dbReference type="WBParaSite" id="jg19480">
    <property type="protein sequence ID" value="jg19480"/>
    <property type="gene ID" value="jg19480"/>
</dbReference>
<reference evidence="5" key="1">
    <citation type="submission" date="2022-11" db="UniProtKB">
        <authorList>
            <consortium name="WormBaseParasite"/>
        </authorList>
    </citation>
    <scope>IDENTIFICATION</scope>
</reference>